<dbReference type="Pfam" id="PF00109">
    <property type="entry name" value="ketoacyl-synt"/>
    <property type="match status" value="1"/>
</dbReference>
<dbReference type="InterPro" id="IPR014030">
    <property type="entry name" value="Ketoacyl_synth_N"/>
</dbReference>
<keyword evidence="2" id="KW-0808">Transferase</keyword>
<dbReference type="EC" id="2.3.1.41" evidence="1"/>
<sequence>MCLAACWALGVGFWVLSAKWPRFHHLALGWDLALSVKTFCVVVYDGYEACEVLNKKMNPFTIPFVQLKMGSAMAMDLGWMGPNYSISTACATSNFCILNAANHIVEGEAVRPDALWGSDGAIVAIGLGGFVACRALSQRNSDPTKASRPWDNTQGSRCKVPDEALSCVSPDDEHSRHF</sequence>
<evidence type="ECO:0000259" key="3">
    <source>
        <dbReference type="Pfam" id="PF00109"/>
    </source>
</evidence>
<dbReference type="Proteomes" id="UP001603857">
    <property type="component" value="Unassembled WGS sequence"/>
</dbReference>
<feature type="domain" description="Beta-ketoacyl synthase-like N-terminal" evidence="3">
    <location>
        <begin position="47"/>
        <end position="152"/>
    </location>
</feature>
<evidence type="ECO:0000256" key="1">
    <source>
        <dbReference type="ARBA" id="ARBA00013191"/>
    </source>
</evidence>
<name>A0ABD1LT91_9FABA</name>
<comment type="caution">
    <text evidence="4">The sequence shown here is derived from an EMBL/GenBank/DDBJ whole genome shotgun (WGS) entry which is preliminary data.</text>
</comment>
<dbReference type="EMBL" id="JBGMDY010000007">
    <property type="protein sequence ID" value="KAL2326739.1"/>
    <property type="molecule type" value="Genomic_DNA"/>
</dbReference>
<gene>
    <name evidence="4" type="ORF">Fmac_020166</name>
</gene>
<dbReference type="Gene3D" id="3.40.47.10">
    <property type="match status" value="1"/>
</dbReference>
<dbReference type="InterPro" id="IPR000794">
    <property type="entry name" value="Beta-ketoacyl_synthase"/>
</dbReference>
<dbReference type="GO" id="GO:0004315">
    <property type="term" value="F:3-oxoacyl-[acyl-carrier-protein] synthase activity"/>
    <property type="evidence" value="ECO:0007669"/>
    <property type="project" value="UniProtKB-EC"/>
</dbReference>
<protein>
    <recommendedName>
        <fullName evidence="1">beta-ketoacyl-[acyl-carrier-protein] synthase I</fullName>
        <ecNumber evidence="1">2.3.1.41</ecNumber>
    </recommendedName>
</protein>
<reference evidence="4 5" key="1">
    <citation type="submission" date="2024-08" db="EMBL/GenBank/DDBJ databases">
        <title>Insights into the chromosomal genome structure of Flemingia macrophylla.</title>
        <authorList>
            <person name="Ding Y."/>
            <person name="Zhao Y."/>
            <person name="Bi W."/>
            <person name="Wu M."/>
            <person name="Zhao G."/>
            <person name="Gong Y."/>
            <person name="Li W."/>
            <person name="Zhang P."/>
        </authorList>
    </citation>
    <scope>NUCLEOTIDE SEQUENCE [LARGE SCALE GENOMIC DNA]</scope>
    <source>
        <strain evidence="4">DYQJB</strain>
        <tissue evidence="4">Leaf</tissue>
    </source>
</reference>
<accession>A0ABD1LT91</accession>
<proteinExistence type="predicted"/>
<evidence type="ECO:0000313" key="5">
    <source>
        <dbReference type="Proteomes" id="UP001603857"/>
    </source>
</evidence>
<evidence type="ECO:0000256" key="2">
    <source>
        <dbReference type="ARBA" id="ARBA00022679"/>
    </source>
</evidence>
<organism evidence="4 5">
    <name type="scientific">Flemingia macrophylla</name>
    <dbReference type="NCBI Taxonomy" id="520843"/>
    <lineage>
        <taxon>Eukaryota</taxon>
        <taxon>Viridiplantae</taxon>
        <taxon>Streptophyta</taxon>
        <taxon>Embryophyta</taxon>
        <taxon>Tracheophyta</taxon>
        <taxon>Spermatophyta</taxon>
        <taxon>Magnoliopsida</taxon>
        <taxon>eudicotyledons</taxon>
        <taxon>Gunneridae</taxon>
        <taxon>Pentapetalae</taxon>
        <taxon>rosids</taxon>
        <taxon>fabids</taxon>
        <taxon>Fabales</taxon>
        <taxon>Fabaceae</taxon>
        <taxon>Papilionoideae</taxon>
        <taxon>50 kb inversion clade</taxon>
        <taxon>NPAAA clade</taxon>
        <taxon>indigoferoid/millettioid clade</taxon>
        <taxon>Phaseoleae</taxon>
        <taxon>Flemingia</taxon>
    </lineage>
</organism>
<dbReference type="AlphaFoldDB" id="A0ABD1LT91"/>
<dbReference type="PANTHER" id="PTHR11712">
    <property type="entry name" value="POLYKETIDE SYNTHASE-RELATED"/>
    <property type="match status" value="1"/>
</dbReference>
<dbReference type="SUPFAM" id="SSF53901">
    <property type="entry name" value="Thiolase-like"/>
    <property type="match status" value="1"/>
</dbReference>
<keyword evidence="5" id="KW-1185">Reference proteome</keyword>
<dbReference type="InterPro" id="IPR016039">
    <property type="entry name" value="Thiolase-like"/>
</dbReference>
<evidence type="ECO:0000313" key="4">
    <source>
        <dbReference type="EMBL" id="KAL2326739.1"/>
    </source>
</evidence>
<dbReference type="PANTHER" id="PTHR11712:SF332">
    <property type="entry name" value="3-OXOACYL-[ACYL-CARRIER-PROTEIN] SYNTHASE II, CHLOROPLASTIC"/>
    <property type="match status" value="1"/>
</dbReference>